<keyword evidence="7 9" id="KW-1133">Transmembrane helix</keyword>
<keyword evidence="5" id="KW-0547">Nucleotide-binding</keyword>
<dbReference type="PROSITE" id="PS50928">
    <property type="entry name" value="ABC_TM1"/>
    <property type="match status" value="1"/>
</dbReference>
<keyword evidence="6" id="KW-0067">ATP-binding</keyword>
<evidence type="ECO:0000256" key="9">
    <source>
        <dbReference type="RuleBase" id="RU363032"/>
    </source>
</evidence>
<dbReference type="SMART" id="SM00382">
    <property type="entry name" value="AAA"/>
    <property type="match status" value="1"/>
</dbReference>
<proteinExistence type="inferred from homology"/>
<dbReference type="AlphaFoldDB" id="A0A451BKB7"/>
<evidence type="ECO:0000256" key="4">
    <source>
        <dbReference type="ARBA" id="ARBA00022692"/>
    </source>
</evidence>
<dbReference type="InterPro" id="IPR027417">
    <property type="entry name" value="P-loop_NTPase"/>
</dbReference>
<evidence type="ECO:0000313" key="12">
    <source>
        <dbReference type="EMBL" id="VFK78678.1"/>
    </source>
</evidence>
<feature type="transmembrane region" description="Helical" evidence="9">
    <location>
        <begin position="7"/>
        <end position="27"/>
    </location>
</feature>
<feature type="transmembrane region" description="Helical" evidence="9">
    <location>
        <begin position="108"/>
        <end position="137"/>
    </location>
</feature>
<feature type="transmembrane region" description="Helical" evidence="9">
    <location>
        <begin position="66"/>
        <end position="87"/>
    </location>
</feature>
<dbReference type="CDD" id="cd06261">
    <property type="entry name" value="TM_PBP2"/>
    <property type="match status" value="1"/>
</dbReference>
<dbReference type="InterPro" id="IPR003439">
    <property type="entry name" value="ABC_transporter-like_ATP-bd"/>
</dbReference>
<dbReference type="PROSITE" id="PS50893">
    <property type="entry name" value="ABC_TRANSPORTER_2"/>
    <property type="match status" value="1"/>
</dbReference>
<comment type="subcellular location">
    <subcellularLocation>
        <location evidence="1 9">Cell membrane</location>
        <topology evidence="1 9">Multi-pass membrane protein</topology>
    </subcellularLocation>
</comment>
<accession>A0A451BKB7</accession>
<dbReference type="GO" id="GO:0005886">
    <property type="term" value="C:plasma membrane"/>
    <property type="evidence" value="ECO:0007669"/>
    <property type="project" value="UniProtKB-SubCell"/>
</dbReference>
<dbReference type="Pfam" id="PF00528">
    <property type="entry name" value="BPD_transp_1"/>
    <property type="match status" value="1"/>
</dbReference>
<dbReference type="GO" id="GO:0016887">
    <property type="term" value="F:ATP hydrolysis activity"/>
    <property type="evidence" value="ECO:0007669"/>
    <property type="project" value="InterPro"/>
</dbReference>
<keyword evidence="2 9" id="KW-0813">Transport</keyword>
<dbReference type="InterPro" id="IPR017871">
    <property type="entry name" value="ABC_transporter-like_CS"/>
</dbReference>
<evidence type="ECO:0000256" key="7">
    <source>
        <dbReference type="ARBA" id="ARBA00022989"/>
    </source>
</evidence>
<keyword evidence="4 9" id="KW-0812">Transmembrane</keyword>
<dbReference type="InterPro" id="IPR035906">
    <property type="entry name" value="MetI-like_sf"/>
</dbReference>
<keyword evidence="3" id="KW-1003">Cell membrane</keyword>
<feature type="domain" description="ABC transporter" evidence="10">
    <location>
        <begin position="287"/>
        <end position="515"/>
    </location>
</feature>
<dbReference type="GO" id="GO:0005524">
    <property type="term" value="F:ATP binding"/>
    <property type="evidence" value="ECO:0007669"/>
    <property type="project" value="UniProtKB-KW"/>
</dbReference>
<dbReference type="PANTHER" id="PTHR42781">
    <property type="entry name" value="SPERMIDINE/PUTRESCINE IMPORT ATP-BINDING PROTEIN POTA"/>
    <property type="match status" value="1"/>
</dbReference>
<sequence>MLLNDKIISYLIRLVSVTFLLVLLELLHTGEHPSFLPAPSSVAKAFFDMYHDGLLVTSVIESLSRVFYGFSAALLVGLSVGYGMGSYPRFKDAVVLPLEMLRPIPPIAWIPLAIIVFGISNLSAYFVIFIGALFPILTNTELGVRQVRGGYIEAAKIYGASDLNLLRHIVLPSALPSIFSGIVIGLGFSWMVVVAAEMVAANSGLGYQIQLDRQLLRLDRVIAGMVTIGVLGYMIISAVKMLEWYSLPWLHVRGTNRRKTENHNVEKEIDMLEDYGRFSFYVGGSKLDIKGLYFSYSGNEYIIRDLSLKVEHGEIIAILGESGSGKTTLLRLLAGLEKPSKGALKLDGIDISDRCAYVSMLFQNLELFPWKKIQRNISFPLEMSGETNNHIDAAVKGLLRLVGLENKASMYPPQLSGGQQQRVALARALAAKPQLLLMDEPFSGLDMDTRERLQDEFHQILRASGTTVLMVTHDIHEACAMADRIFLLKQNINGMLISFDNDAKQKKLSSTADRTSMAFHELSDKIRENMKNL</sequence>
<dbReference type="PANTHER" id="PTHR42781:SF4">
    <property type="entry name" value="SPERMIDINE_PUTRESCINE IMPORT ATP-BINDING PROTEIN POTA"/>
    <property type="match status" value="1"/>
</dbReference>
<evidence type="ECO:0000256" key="8">
    <source>
        <dbReference type="ARBA" id="ARBA00023136"/>
    </source>
</evidence>
<dbReference type="GO" id="GO:0042918">
    <property type="term" value="P:alkanesulfonate transmembrane transport"/>
    <property type="evidence" value="ECO:0007669"/>
    <property type="project" value="UniProtKB-ARBA"/>
</dbReference>
<evidence type="ECO:0000256" key="5">
    <source>
        <dbReference type="ARBA" id="ARBA00022741"/>
    </source>
</evidence>
<reference evidence="12" key="1">
    <citation type="submission" date="2019-02" db="EMBL/GenBank/DDBJ databases">
        <authorList>
            <person name="Gruber-Vodicka R. H."/>
            <person name="Seah K. B. B."/>
        </authorList>
    </citation>
    <scope>NUCLEOTIDE SEQUENCE</scope>
    <source>
        <strain evidence="12">BECK_S127</strain>
    </source>
</reference>
<dbReference type="InterPro" id="IPR050093">
    <property type="entry name" value="ABC_SmlMolc_Importer"/>
</dbReference>
<feature type="domain" description="ABC transmembrane type-1" evidence="11">
    <location>
        <begin position="59"/>
        <end position="243"/>
    </location>
</feature>
<dbReference type="SUPFAM" id="SSF161098">
    <property type="entry name" value="MetI-like"/>
    <property type="match status" value="1"/>
</dbReference>
<evidence type="ECO:0000256" key="6">
    <source>
        <dbReference type="ARBA" id="ARBA00022840"/>
    </source>
</evidence>
<evidence type="ECO:0000259" key="11">
    <source>
        <dbReference type="PROSITE" id="PS50928"/>
    </source>
</evidence>
<keyword evidence="8 9" id="KW-0472">Membrane</keyword>
<feature type="transmembrane region" description="Helical" evidence="9">
    <location>
        <begin position="221"/>
        <end position="242"/>
    </location>
</feature>
<dbReference type="SUPFAM" id="SSF52540">
    <property type="entry name" value="P-loop containing nucleoside triphosphate hydrolases"/>
    <property type="match status" value="1"/>
</dbReference>
<comment type="similarity">
    <text evidence="9">Belongs to the binding-protein-dependent transport system permease family.</text>
</comment>
<dbReference type="InterPro" id="IPR000515">
    <property type="entry name" value="MetI-like"/>
</dbReference>
<dbReference type="FunFam" id="1.10.3720.10:FF:000003">
    <property type="entry name" value="Aliphatic sulfonate ABC transporter permease"/>
    <property type="match status" value="1"/>
</dbReference>
<protein>
    <submittedName>
        <fullName evidence="12">ABC-type nitrate/sulfonate/bicarbonate transport system, ATPase component</fullName>
    </submittedName>
</protein>
<name>A0A451BKB7_9GAMM</name>
<dbReference type="Pfam" id="PF00005">
    <property type="entry name" value="ABC_tran"/>
    <property type="match status" value="1"/>
</dbReference>
<evidence type="ECO:0000256" key="2">
    <source>
        <dbReference type="ARBA" id="ARBA00022448"/>
    </source>
</evidence>
<evidence type="ECO:0000256" key="1">
    <source>
        <dbReference type="ARBA" id="ARBA00004651"/>
    </source>
</evidence>
<feature type="transmembrane region" description="Helical" evidence="9">
    <location>
        <begin position="178"/>
        <end position="200"/>
    </location>
</feature>
<dbReference type="Gene3D" id="1.10.3720.10">
    <property type="entry name" value="MetI-like"/>
    <property type="match status" value="1"/>
</dbReference>
<dbReference type="InterPro" id="IPR003593">
    <property type="entry name" value="AAA+_ATPase"/>
</dbReference>
<gene>
    <name evidence="12" type="ORF">BECKSD772D_GA0070982_102132</name>
</gene>
<dbReference type="Gene3D" id="3.40.50.300">
    <property type="entry name" value="P-loop containing nucleotide triphosphate hydrolases"/>
    <property type="match status" value="1"/>
</dbReference>
<dbReference type="PROSITE" id="PS00211">
    <property type="entry name" value="ABC_TRANSPORTER_1"/>
    <property type="match status" value="1"/>
</dbReference>
<dbReference type="EMBL" id="CAADHB010000021">
    <property type="protein sequence ID" value="VFK78678.1"/>
    <property type="molecule type" value="Genomic_DNA"/>
</dbReference>
<evidence type="ECO:0000259" key="10">
    <source>
        <dbReference type="PROSITE" id="PS50893"/>
    </source>
</evidence>
<organism evidence="12">
    <name type="scientific">Candidatus Kentrum sp. SD</name>
    <dbReference type="NCBI Taxonomy" id="2126332"/>
    <lineage>
        <taxon>Bacteria</taxon>
        <taxon>Pseudomonadati</taxon>
        <taxon>Pseudomonadota</taxon>
        <taxon>Gammaproteobacteria</taxon>
        <taxon>Candidatus Kentrum</taxon>
    </lineage>
</organism>
<evidence type="ECO:0000256" key="3">
    <source>
        <dbReference type="ARBA" id="ARBA00022475"/>
    </source>
</evidence>